<comment type="caution">
    <text evidence="9">The sequence shown here is derived from an EMBL/GenBank/DDBJ whole genome shotgun (WGS) entry which is preliminary data.</text>
</comment>
<dbReference type="RefSeq" id="WP_227307212.1">
    <property type="nucleotide sequence ID" value="NZ_JAESVA010000003.1"/>
</dbReference>
<feature type="transmembrane region" description="Helical" evidence="7">
    <location>
        <begin position="220"/>
        <end position="236"/>
    </location>
</feature>
<dbReference type="CDD" id="cd06261">
    <property type="entry name" value="TM_PBP2"/>
    <property type="match status" value="1"/>
</dbReference>
<keyword evidence="6 7" id="KW-0472">Membrane</keyword>
<keyword evidence="4 7" id="KW-0812">Transmembrane</keyword>
<proteinExistence type="inferred from homology"/>
<accession>A0A964E3S8</accession>
<evidence type="ECO:0000259" key="8">
    <source>
        <dbReference type="PROSITE" id="PS50928"/>
    </source>
</evidence>
<dbReference type="InterPro" id="IPR000515">
    <property type="entry name" value="MetI-like"/>
</dbReference>
<evidence type="ECO:0000313" key="10">
    <source>
        <dbReference type="Proteomes" id="UP000721844"/>
    </source>
</evidence>
<comment type="similarity">
    <text evidence="7">Belongs to the binding-protein-dependent transport system permease family.</text>
</comment>
<name>A0A964E3S8_9PROT</name>
<dbReference type="Pfam" id="PF00528">
    <property type="entry name" value="BPD_transp_1"/>
    <property type="match status" value="1"/>
</dbReference>
<feature type="transmembrane region" description="Helical" evidence="7">
    <location>
        <begin position="27"/>
        <end position="46"/>
    </location>
</feature>
<dbReference type="AlphaFoldDB" id="A0A964E3S8"/>
<protein>
    <submittedName>
        <fullName evidence="9">Phosphonate ABC transporter, permease protein PhnE</fullName>
    </submittedName>
</protein>
<evidence type="ECO:0000256" key="6">
    <source>
        <dbReference type="ARBA" id="ARBA00023136"/>
    </source>
</evidence>
<dbReference type="NCBIfam" id="TIGR01097">
    <property type="entry name" value="PhnE"/>
    <property type="match status" value="1"/>
</dbReference>
<dbReference type="GO" id="GO:0015416">
    <property type="term" value="F:ABC-type phosphonate transporter activity"/>
    <property type="evidence" value="ECO:0007669"/>
    <property type="project" value="InterPro"/>
</dbReference>
<feature type="transmembrane region" description="Helical" evidence="7">
    <location>
        <begin position="88"/>
        <end position="108"/>
    </location>
</feature>
<keyword evidence="2 7" id="KW-0813">Transport</keyword>
<dbReference type="Proteomes" id="UP000721844">
    <property type="component" value="Unassembled WGS sequence"/>
</dbReference>
<dbReference type="InterPro" id="IPR005769">
    <property type="entry name" value="PhnE/PtxC"/>
</dbReference>
<evidence type="ECO:0000256" key="5">
    <source>
        <dbReference type="ARBA" id="ARBA00022989"/>
    </source>
</evidence>
<sequence>MNGFALKTVPAPSEKGSAMPRRRLNPLTFLFIFLGIALFLQSAIVVHARPQDLITGAAGIADILRRSFPPDFAGLPDALWPALETIDMGLFGTAIALVFALPVALLAARNTTPAKPLYFLSRGLIALARVVPDLVWALIFVTAVGLGPFPGALAIVIHSLGMMGRLFAETIEDIDMGPVEALTMTGAGRLAVFSHAVVPTVMPSLLGITLYRLDENIRSSLILGFVGAGGIGFQLLTAMNLFQYRTVSMLLILTFIIVVGVERISAALRQRIA</sequence>
<evidence type="ECO:0000256" key="1">
    <source>
        <dbReference type="ARBA" id="ARBA00004651"/>
    </source>
</evidence>
<evidence type="ECO:0000256" key="4">
    <source>
        <dbReference type="ARBA" id="ARBA00022692"/>
    </source>
</evidence>
<feature type="transmembrane region" description="Helical" evidence="7">
    <location>
        <begin position="242"/>
        <end position="261"/>
    </location>
</feature>
<evidence type="ECO:0000256" key="7">
    <source>
        <dbReference type="RuleBase" id="RU363032"/>
    </source>
</evidence>
<gene>
    <name evidence="9" type="primary">phnE</name>
    <name evidence="9" type="ORF">ACELLULO517_09910</name>
</gene>
<dbReference type="InterPro" id="IPR035906">
    <property type="entry name" value="MetI-like_sf"/>
</dbReference>
<dbReference type="EMBL" id="JAESVA010000003">
    <property type="protein sequence ID" value="MCB8880547.1"/>
    <property type="molecule type" value="Genomic_DNA"/>
</dbReference>
<dbReference type="SUPFAM" id="SSF161098">
    <property type="entry name" value="MetI-like"/>
    <property type="match status" value="1"/>
</dbReference>
<dbReference type="PANTHER" id="PTHR30043:SF1">
    <property type="entry name" value="ABC TRANSPORT SYSTEM PERMEASE PROTEIN P69"/>
    <property type="match status" value="1"/>
</dbReference>
<dbReference type="PROSITE" id="PS50928">
    <property type="entry name" value="ABC_TM1"/>
    <property type="match status" value="1"/>
</dbReference>
<feature type="transmembrane region" description="Helical" evidence="7">
    <location>
        <begin position="192"/>
        <end position="213"/>
    </location>
</feature>
<evidence type="ECO:0000313" key="9">
    <source>
        <dbReference type="EMBL" id="MCB8880547.1"/>
    </source>
</evidence>
<feature type="domain" description="ABC transmembrane type-1" evidence="8">
    <location>
        <begin position="82"/>
        <end position="265"/>
    </location>
</feature>
<dbReference type="GO" id="GO:0005886">
    <property type="term" value="C:plasma membrane"/>
    <property type="evidence" value="ECO:0007669"/>
    <property type="project" value="UniProtKB-SubCell"/>
</dbReference>
<keyword evidence="10" id="KW-1185">Reference proteome</keyword>
<keyword evidence="3" id="KW-1003">Cell membrane</keyword>
<organism evidence="9 10">
    <name type="scientific">Acidisoma cellulosilyticum</name>
    <dbReference type="NCBI Taxonomy" id="2802395"/>
    <lineage>
        <taxon>Bacteria</taxon>
        <taxon>Pseudomonadati</taxon>
        <taxon>Pseudomonadota</taxon>
        <taxon>Alphaproteobacteria</taxon>
        <taxon>Acetobacterales</taxon>
        <taxon>Acidocellaceae</taxon>
        <taxon>Acidisoma</taxon>
    </lineage>
</organism>
<evidence type="ECO:0000256" key="2">
    <source>
        <dbReference type="ARBA" id="ARBA00022448"/>
    </source>
</evidence>
<dbReference type="PANTHER" id="PTHR30043">
    <property type="entry name" value="PHOSPHONATES TRANSPORT SYSTEM PERMEASE PROTEIN"/>
    <property type="match status" value="1"/>
</dbReference>
<keyword evidence="5 7" id="KW-1133">Transmembrane helix</keyword>
<reference evidence="9 10" key="1">
    <citation type="journal article" date="2021" name="Microorganisms">
        <title>Acidisoma silvae sp. nov. and Acidisomacellulosilytica sp. nov., Two Acidophilic Bacteria Isolated from Decaying Wood, Hydrolyzing Cellulose and Producing Poly-3-hydroxybutyrate.</title>
        <authorList>
            <person name="Mieszkin S."/>
            <person name="Pouder E."/>
            <person name="Uroz S."/>
            <person name="Simon-Colin C."/>
            <person name="Alain K."/>
        </authorList>
    </citation>
    <scope>NUCLEOTIDE SEQUENCE [LARGE SCALE GENOMIC DNA]</scope>
    <source>
        <strain evidence="9 10">HW T5.17</strain>
    </source>
</reference>
<evidence type="ECO:0000256" key="3">
    <source>
        <dbReference type="ARBA" id="ARBA00022475"/>
    </source>
</evidence>
<feature type="transmembrane region" description="Helical" evidence="7">
    <location>
        <begin position="134"/>
        <end position="157"/>
    </location>
</feature>
<comment type="subcellular location">
    <subcellularLocation>
        <location evidence="1 7">Cell membrane</location>
        <topology evidence="1 7">Multi-pass membrane protein</topology>
    </subcellularLocation>
</comment>
<dbReference type="Gene3D" id="1.10.3720.10">
    <property type="entry name" value="MetI-like"/>
    <property type="match status" value="1"/>
</dbReference>